<comment type="caution">
    <text evidence="2">The sequence shown here is derived from an EMBL/GenBank/DDBJ whole genome shotgun (WGS) entry which is preliminary data.</text>
</comment>
<reference evidence="2" key="2">
    <citation type="submission" date="2021-01" db="EMBL/GenBank/DDBJ databases">
        <authorList>
            <person name="Schikora-Tamarit M.A."/>
        </authorList>
    </citation>
    <scope>NUCLEOTIDE SEQUENCE</scope>
    <source>
        <strain evidence="2">NCAIM Y.01608</strain>
    </source>
</reference>
<keyword evidence="1" id="KW-0812">Transmembrane</keyword>
<keyword evidence="1" id="KW-0472">Membrane</keyword>
<proteinExistence type="predicted"/>
<protein>
    <submittedName>
        <fullName evidence="2">Uncharacterized protein</fullName>
    </submittedName>
</protein>
<feature type="transmembrane region" description="Helical" evidence="1">
    <location>
        <begin position="33"/>
        <end position="55"/>
    </location>
</feature>
<gene>
    <name evidence="2" type="ORF">OGATHE_005630</name>
</gene>
<accession>A0A9P8SZ85</accession>
<reference evidence="2" key="1">
    <citation type="journal article" date="2021" name="Open Biol.">
        <title>Shared evolutionary footprints suggest mitochondrial oxidative damage underlies multiple complex I losses in fungi.</title>
        <authorList>
            <person name="Schikora-Tamarit M.A."/>
            <person name="Marcet-Houben M."/>
            <person name="Nosek J."/>
            <person name="Gabaldon T."/>
        </authorList>
    </citation>
    <scope>NUCLEOTIDE SEQUENCE</scope>
    <source>
        <strain evidence="2">NCAIM Y.01608</strain>
    </source>
</reference>
<keyword evidence="3" id="KW-1185">Reference proteome</keyword>
<dbReference type="OrthoDB" id="3993537at2759"/>
<feature type="transmembrane region" description="Helical" evidence="1">
    <location>
        <begin position="7"/>
        <end position="27"/>
    </location>
</feature>
<organism evidence="2 3">
    <name type="scientific">Ogataea polymorpha</name>
    <dbReference type="NCBI Taxonomy" id="460523"/>
    <lineage>
        <taxon>Eukaryota</taxon>
        <taxon>Fungi</taxon>
        <taxon>Dikarya</taxon>
        <taxon>Ascomycota</taxon>
        <taxon>Saccharomycotina</taxon>
        <taxon>Pichiomycetes</taxon>
        <taxon>Pichiales</taxon>
        <taxon>Pichiaceae</taxon>
        <taxon>Ogataea</taxon>
    </lineage>
</organism>
<dbReference type="InterPro" id="IPR024316">
    <property type="entry name" value="APQ12"/>
</dbReference>
<dbReference type="AlphaFoldDB" id="A0A9P8SZ85"/>
<dbReference type="Proteomes" id="UP000788993">
    <property type="component" value="Unassembled WGS sequence"/>
</dbReference>
<sequence>MSYEYDLTVSMVLASLRTAVLTASGYISQFKQAYPEIWSLFMYLVVLYVSAKLVLRIARMIYRTFVNTIKLVICLAIVAVAIQLWNNKPALAELVPQIQYTLIQLSHLLKMMVTFLAGTLTEFDWRNFSKVDIDRLLDSLKATRGQFETLFQLRLD</sequence>
<dbReference type="EMBL" id="JAEUBD010001504">
    <property type="protein sequence ID" value="KAH3659585.1"/>
    <property type="molecule type" value="Genomic_DNA"/>
</dbReference>
<evidence type="ECO:0000313" key="3">
    <source>
        <dbReference type="Proteomes" id="UP000788993"/>
    </source>
</evidence>
<name>A0A9P8SZ85_9ASCO</name>
<feature type="transmembrane region" description="Helical" evidence="1">
    <location>
        <begin position="67"/>
        <end position="86"/>
    </location>
</feature>
<feature type="transmembrane region" description="Helical" evidence="1">
    <location>
        <begin position="98"/>
        <end position="120"/>
    </location>
</feature>
<evidence type="ECO:0000313" key="2">
    <source>
        <dbReference type="EMBL" id="KAH3659585.1"/>
    </source>
</evidence>
<dbReference type="Pfam" id="PF12716">
    <property type="entry name" value="Apq12"/>
    <property type="match status" value="1"/>
</dbReference>
<evidence type="ECO:0000256" key="1">
    <source>
        <dbReference type="SAM" id="Phobius"/>
    </source>
</evidence>
<keyword evidence="1" id="KW-1133">Transmembrane helix</keyword>